<feature type="signal peptide" evidence="1">
    <location>
        <begin position="1"/>
        <end position="21"/>
    </location>
</feature>
<protein>
    <submittedName>
        <fullName evidence="2">Uncharacterized protein</fullName>
    </submittedName>
</protein>
<feature type="chain" id="PRO_5046937791" evidence="1">
    <location>
        <begin position="22"/>
        <end position="126"/>
    </location>
</feature>
<reference evidence="2 3" key="1">
    <citation type="submission" date="2021-05" db="EMBL/GenBank/DDBJ databases">
        <title>Culturable bacteria isolated from Daya Bay.</title>
        <authorList>
            <person name="Zheng W."/>
            <person name="Yu S."/>
            <person name="Huang Y."/>
        </authorList>
    </citation>
    <scope>NUCLEOTIDE SEQUENCE [LARGE SCALE GENOMIC DNA]</scope>
    <source>
        <strain evidence="2 3">DP4N28-5</strain>
    </source>
</reference>
<evidence type="ECO:0000313" key="3">
    <source>
        <dbReference type="Proteomes" id="UP000756530"/>
    </source>
</evidence>
<comment type="caution">
    <text evidence="2">The sequence shown here is derived from an EMBL/GenBank/DDBJ whole genome shotgun (WGS) entry which is preliminary data.</text>
</comment>
<proteinExistence type="predicted"/>
<keyword evidence="3" id="KW-1185">Reference proteome</keyword>
<dbReference type="EMBL" id="JAHUZE010000001">
    <property type="protein sequence ID" value="MBV7377497.1"/>
    <property type="molecule type" value="Genomic_DNA"/>
</dbReference>
<keyword evidence="1" id="KW-0732">Signal</keyword>
<dbReference type="RefSeq" id="WP_218390383.1">
    <property type="nucleotide sequence ID" value="NZ_JAHUZE010000001.1"/>
</dbReference>
<gene>
    <name evidence="2" type="ORF">KJP28_01065</name>
</gene>
<evidence type="ECO:0000313" key="2">
    <source>
        <dbReference type="EMBL" id="MBV7377497.1"/>
    </source>
</evidence>
<name>A0ABS6SX09_9RHOB</name>
<organism evidence="2 3">
    <name type="scientific">Maritimibacter dapengensis</name>
    <dbReference type="NCBI Taxonomy" id="2836868"/>
    <lineage>
        <taxon>Bacteria</taxon>
        <taxon>Pseudomonadati</taxon>
        <taxon>Pseudomonadota</taxon>
        <taxon>Alphaproteobacteria</taxon>
        <taxon>Rhodobacterales</taxon>
        <taxon>Roseobacteraceae</taxon>
        <taxon>Maritimibacter</taxon>
    </lineage>
</organism>
<dbReference type="Proteomes" id="UP000756530">
    <property type="component" value="Unassembled WGS sequence"/>
</dbReference>
<dbReference type="PROSITE" id="PS51257">
    <property type="entry name" value="PROKAR_LIPOPROTEIN"/>
    <property type="match status" value="1"/>
</dbReference>
<evidence type="ECO:0000256" key="1">
    <source>
        <dbReference type="SAM" id="SignalP"/>
    </source>
</evidence>
<sequence>MPLRALATSLALLMVPATAIAQGCDRTGYDKAMSVVETYFRDDTIALFNMQLQVNAITGREVLEPDGLWGPSTALVVCEQLETYEAINGMPPDGLIATRDDALQFARWMGAMARVSLNPGKFEAPD</sequence>
<accession>A0ABS6SX09</accession>